<gene>
    <name evidence="1" type="ORF">BC938DRAFT_476814</name>
</gene>
<organism evidence="1 2">
    <name type="scientific">Jimgerdemannia flammicorona</name>
    <dbReference type="NCBI Taxonomy" id="994334"/>
    <lineage>
        <taxon>Eukaryota</taxon>
        <taxon>Fungi</taxon>
        <taxon>Fungi incertae sedis</taxon>
        <taxon>Mucoromycota</taxon>
        <taxon>Mucoromycotina</taxon>
        <taxon>Endogonomycetes</taxon>
        <taxon>Endogonales</taxon>
        <taxon>Endogonaceae</taxon>
        <taxon>Jimgerdemannia</taxon>
    </lineage>
</organism>
<dbReference type="AlphaFoldDB" id="A0A433PE83"/>
<protein>
    <submittedName>
        <fullName evidence="1">Uncharacterized protein</fullName>
    </submittedName>
</protein>
<evidence type="ECO:0000313" key="1">
    <source>
        <dbReference type="EMBL" id="RUS15830.1"/>
    </source>
</evidence>
<comment type="caution">
    <text evidence="1">The sequence shown here is derived from an EMBL/GenBank/DDBJ whole genome shotgun (WGS) entry which is preliminary data.</text>
</comment>
<keyword evidence="2" id="KW-1185">Reference proteome</keyword>
<sequence>MHVNLNDVLARLAHQLRLPLPDQRQRAHDERRPAMRLLCRGPVRHDEREGLDSLQWVDDY</sequence>
<name>A0A433PE83_9FUNG</name>
<proteinExistence type="predicted"/>
<reference evidence="1 2" key="1">
    <citation type="journal article" date="2018" name="New Phytol.">
        <title>Phylogenomics of Endogonaceae and evolution of mycorrhizas within Mucoromycota.</title>
        <authorList>
            <person name="Chang Y."/>
            <person name="Desiro A."/>
            <person name="Na H."/>
            <person name="Sandor L."/>
            <person name="Lipzen A."/>
            <person name="Clum A."/>
            <person name="Barry K."/>
            <person name="Grigoriev I.V."/>
            <person name="Martin F.M."/>
            <person name="Stajich J.E."/>
            <person name="Smith M.E."/>
            <person name="Bonito G."/>
            <person name="Spatafora J.W."/>
        </authorList>
    </citation>
    <scope>NUCLEOTIDE SEQUENCE [LARGE SCALE GENOMIC DNA]</scope>
    <source>
        <strain evidence="1 2">AD002</strain>
    </source>
</reference>
<evidence type="ECO:0000313" key="2">
    <source>
        <dbReference type="Proteomes" id="UP000274822"/>
    </source>
</evidence>
<dbReference type="EMBL" id="RBNJ01025070">
    <property type="protein sequence ID" value="RUS15830.1"/>
    <property type="molecule type" value="Genomic_DNA"/>
</dbReference>
<accession>A0A433PE83</accession>
<dbReference type="Proteomes" id="UP000274822">
    <property type="component" value="Unassembled WGS sequence"/>
</dbReference>